<evidence type="ECO:0000256" key="11">
    <source>
        <dbReference type="SAM" id="MobiDB-lite"/>
    </source>
</evidence>
<protein>
    <recommendedName>
        <fullName evidence="2">[histone H3]-lysine(4) N-trimethyltransferase</fullName>
        <ecNumber evidence="2">2.1.1.354</ecNumber>
    </recommendedName>
</protein>
<feature type="domain" description="Post-SET" evidence="13">
    <location>
        <begin position="957"/>
        <end position="973"/>
    </location>
</feature>
<evidence type="ECO:0000259" key="13">
    <source>
        <dbReference type="PROSITE" id="PS50868"/>
    </source>
</evidence>
<feature type="compositionally biased region" description="Low complexity" evidence="11">
    <location>
        <begin position="518"/>
        <end position="539"/>
    </location>
</feature>
<evidence type="ECO:0000256" key="7">
    <source>
        <dbReference type="ARBA" id="ARBA00023242"/>
    </source>
</evidence>
<dbReference type="GO" id="GO:0032259">
    <property type="term" value="P:methylation"/>
    <property type="evidence" value="ECO:0007669"/>
    <property type="project" value="UniProtKB-KW"/>
</dbReference>
<evidence type="ECO:0000256" key="4">
    <source>
        <dbReference type="ARBA" id="ARBA00022679"/>
    </source>
</evidence>
<evidence type="ECO:0000256" key="5">
    <source>
        <dbReference type="ARBA" id="ARBA00022691"/>
    </source>
</evidence>
<evidence type="ECO:0000256" key="1">
    <source>
        <dbReference type="ARBA" id="ARBA00004123"/>
    </source>
</evidence>
<dbReference type="InterPro" id="IPR001214">
    <property type="entry name" value="SET_dom"/>
</dbReference>
<evidence type="ECO:0000313" key="14">
    <source>
        <dbReference type="EMBL" id="KAG9391646.1"/>
    </source>
</evidence>
<dbReference type="Proteomes" id="UP000717585">
    <property type="component" value="Unassembled WGS sequence"/>
</dbReference>
<feature type="region of interest" description="Disordered" evidence="11">
    <location>
        <begin position="453"/>
        <end position="485"/>
    </location>
</feature>
<keyword evidence="4" id="KW-0808">Transferase</keyword>
<keyword evidence="3" id="KW-0489">Methyltransferase</keyword>
<dbReference type="GO" id="GO:0048188">
    <property type="term" value="C:Set1C/COMPASS complex"/>
    <property type="evidence" value="ECO:0007669"/>
    <property type="project" value="TreeGrafter"/>
</dbReference>
<dbReference type="PANTHER" id="PTHR45814">
    <property type="entry name" value="HISTONE-LYSINE N-METHYLTRANSFERASE SETD1"/>
    <property type="match status" value="1"/>
</dbReference>
<comment type="catalytic activity">
    <reaction evidence="8">
        <text>L-lysyl(4)-[histone H3] + 3 S-adenosyl-L-methionine = N(6),N(6),N(6)-trimethyl-L-lysyl(4)-[histone H3] + 3 S-adenosyl-L-homocysteine + 3 H(+)</text>
        <dbReference type="Rhea" id="RHEA:60260"/>
        <dbReference type="Rhea" id="RHEA-COMP:15537"/>
        <dbReference type="Rhea" id="RHEA-COMP:15547"/>
        <dbReference type="ChEBI" id="CHEBI:15378"/>
        <dbReference type="ChEBI" id="CHEBI:29969"/>
        <dbReference type="ChEBI" id="CHEBI:57856"/>
        <dbReference type="ChEBI" id="CHEBI:59789"/>
        <dbReference type="ChEBI" id="CHEBI:61961"/>
        <dbReference type="EC" id="2.1.1.354"/>
    </reaction>
</comment>
<proteinExistence type="predicted"/>
<keyword evidence="6" id="KW-0156">Chromatin regulator</keyword>
<comment type="caution">
    <text evidence="14">The sequence shown here is derived from an EMBL/GenBank/DDBJ whole genome shotgun (WGS) entry which is preliminary data.</text>
</comment>
<evidence type="ECO:0000256" key="2">
    <source>
        <dbReference type="ARBA" id="ARBA00012182"/>
    </source>
</evidence>
<dbReference type="InterPro" id="IPR044570">
    <property type="entry name" value="Set1-like"/>
</dbReference>
<organism evidence="14 15">
    <name type="scientific">Carpediemonas membranifera</name>
    <dbReference type="NCBI Taxonomy" id="201153"/>
    <lineage>
        <taxon>Eukaryota</taxon>
        <taxon>Metamonada</taxon>
        <taxon>Carpediemonas-like organisms</taxon>
        <taxon>Carpediemonas</taxon>
    </lineage>
</organism>
<comment type="subcellular location">
    <subcellularLocation>
        <location evidence="1">Nucleus</location>
    </subcellularLocation>
</comment>
<dbReference type="InterPro" id="IPR003616">
    <property type="entry name" value="Post-SET_dom"/>
</dbReference>
<gene>
    <name evidence="14" type="ORF">J8273_6411</name>
</gene>
<evidence type="ECO:0000259" key="12">
    <source>
        <dbReference type="PROSITE" id="PS50280"/>
    </source>
</evidence>
<reference evidence="14" key="1">
    <citation type="submission" date="2021-05" db="EMBL/GenBank/DDBJ databases">
        <title>A free-living protist that lacks canonical eukaryotic 1 DNA replication and segregation systems.</title>
        <authorList>
            <person name="Salas-Leiva D.E."/>
            <person name="Tromer E.C."/>
            <person name="Curtis B.A."/>
            <person name="Jerlstrom-Hultqvist J."/>
            <person name="Kolisko M."/>
            <person name="Yi Z."/>
            <person name="Salas-Leiva J.S."/>
            <person name="Gallot-Lavallee L."/>
            <person name="Kops G.J.P.L."/>
            <person name="Archibald J.M."/>
            <person name="Simpson A.G.B."/>
            <person name="Roger A.J."/>
        </authorList>
    </citation>
    <scope>NUCLEOTIDE SEQUENCE</scope>
    <source>
        <strain evidence="14">BICM</strain>
    </source>
</reference>
<dbReference type="SMART" id="SM00508">
    <property type="entry name" value="PostSET"/>
    <property type="match status" value="1"/>
</dbReference>
<dbReference type="PANTHER" id="PTHR45814:SF2">
    <property type="entry name" value="HISTONE-LYSINE N-METHYLTRANSFERASE SETD1"/>
    <property type="match status" value="1"/>
</dbReference>
<feature type="region of interest" description="Disordered" evidence="11">
    <location>
        <begin position="514"/>
        <end position="551"/>
    </location>
</feature>
<dbReference type="SMART" id="SM00317">
    <property type="entry name" value="SET"/>
    <property type="match status" value="1"/>
</dbReference>
<name>A0A8J6E0C6_9EUKA</name>
<evidence type="ECO:0000256" key="10">
    <source>
        <dbReference type="ARBA" id="ARBA00049129"/>
    </source>
</evidence>
<dbReference type="OrthoDB" id="308383at2759"/>
<dbReference type="InterPro" id="IPR046341">
    <property type="entry name" value="SET_dom_sf"/>
</dbReference>
<dbReference type="AlphaFoldDB" id="A0A8J6E0C6"/>
<dbReference type="PROSITE" id="PS50280">
    <property type="entry name" value="SET"/>
    <property type="match status" value="1"/>
</dbReference>
<comment type="catalytic activity">
    <reaction evidence="9">
        <text>N(6)-methyl-L-lysyl(4)-[histone H3] + S-adenosyl-L-methionine = N(6),N(6)-dimethyl-L-lysyl(4)-[histone H3] + S-adenosyl-L-homocysteine + H(+)</text>
        <dbReference type="Rhea" id="RHEA:60268"/>
        <dbReference type="Rhea" id="RHEA-COMP:15540"/>
        <dbReference type="Rhea" id="RHEA-COMP:15543"/>
        <dbReference type="ChEBI" id="CHEBI:15378"/>
        <dbReference type="ChEBI" id="CHEBI:57856"/>
        <dbReference type="ChEBI" id="CHEBI:59789"/>
        <dbReference type="ChEBI" id="CHEBI:61929"/>
        <dbReference type="ChEBI" id="CHEBI:61976"/>
    </reaction>
</comment>
<evidence type="ECO:0000256" key="3">
    <source>
        <dbReference type="ARBA" id="ARBA00022603"/>
    </source>
</evidence>
<comment type="catalytic activity">
    <reaction evidence="10">
        <text>N(6),N(6)-dimethyl-L-lysyl(4)-[histone H3] + S-adenosyl-L-methionine = N(6),N(6),N(6)-trimethyl-L-lysyl(4)-[histone H3] + S-adenosyl-L-homocysteine + H(+)</text>
        <dbReference type="Rhea" id="RHEA:60272"/>
        <dbReference type="Rhea" id="RHEA-COMP:15537"/>
        <dbReference type="Rhea" id="RHEA-COMP:15540"/>
        <dbReference type="ChEBI" id="CHEBI:15378"/>
        <dbReference type="ChEBI" id="CHEBI:57856"/>
        <dbReference type="ChEBI" id="CHEBI:59789"/>
        <dbReference type="ChEBI" id="CHEBI:61961"/>
        <dbReference type="ChEBI" id="CHEBI:61976"/>
    </reaction>
</comment>
<dbReference type="EC" id="2.1.1.354" evidence="2"/>
<dbReference type="Pfam" id="PF00856">
    <property type="entry name" value="SET"/>
    <property type="match status" value="1"/>
</dbReference>
<evidence type="ECO:0000256" key="6">
    <source>
        <dbReference type="ARBA" id="ARBA00022853"/>
    </source>
</evidence>
<dbReference type="PROSITE" id="PS50868">
    <property type="entry name" value="POST_SET"/>
    <property type="match status" value="1"/>
</dbReference>
<feature type="domain" description="SET" evidence="12">
    <location>
        <begin position="835"/>
        <end position="949"/>
    </location>
</feature>
<keyword evidence="7" id="KW-0539">Nucleus</keyword>
<keyword evidence="15" id="KW-1185">Reference proteome</keyword>
<dbReference type="GO" id="GO:0140999">
    <property type="term" value="F:histone H3K4 trimethyltransferase activity"/>
    <property type="evidence" value="ECO:0007669"/>
    <property type="project" value="UniProtKB-EC"/>
</dbReference>
<accession>A0A8J6E0C6</accession>
<dbReference type="SUPFAM" id="SSF82199">
    <property type="entry name" value="SET domain"/>
    <property type="match status" value="1"/>
</dbReference>
<evidence type="ECO:0000313" key="15">
    <source>
        <dbReference type="Proteomes" id="UP000717585"/>
    </source>
</evidence>
<dbReference type="EMBL" id="JAHDYR010000053">
    <property type="protein sequence ID" value="KAG9391646.1"/>
    <property type="molecule type" value="Genomic_DNA"/>
</dbReference>
<dbReference type="Gene3D" id="2.170.270.10">
    <property type="entry name" value="SET domain"/>
    <property type="match status" value="1"/>
</dbReference>
<sequence>MGQVQCLPEGAQPLYQAWLQKNSAIFSESEDPRLLPENQKLLPAALPVSDSQKGQWFISIGSVDRENYTELTVTDTQTDEENDEDEIDFDAVFAPEPPPLTMADINNIFKEYTGTMRAPSMRYDRPSPPLYPVLDAAKKEPERERFFSLKRALIMEHVWFIMPTQYTSSPESIYNHLEEEMHRLYDASGRPYFVFITTTAGDPSFQRDPLVAVATTEADPPPIVTPREKKPIKWWQAYEIIQILLNADRQLLDRYDSIAFPIIPKEWSRPQFDRDNAPLYARPLPVEPDYAAYRRRFPLHMLIRHCPDSMDPYIAYLLDRVGIRVFPHSITRVTTIQGHTVPAVGFPSLEDMAMALTLNGLLLNVSHVTRHIDNLCGVIATHTKQADPSFILPLSSNEWLFQWVKPDFLSSRPPSVPELPTCSLDQLDVIREMIKKDMRARQQEQMALMMKRKEEEDLARKEQENEAEEMRRKLEEETRRLEEEDQRIRMAHEQKRREAMLAEQAARKAEQEVRDAARAATRAKAEAQAASMQQAAQEHAGSETVARFTVDTDPREVIQKVLAQREPSHSSYREASFKLDDLPPPVTCYNFNQKLPGYAFSRPCRSWSVIAYMDTNECNGTYRNNLAAAFSKATDGRSNASEARRAKAEAWSLIITRLNHSFKTGKKREQEDGCMAINLKYRAFKRLMEAGTLLTVDDLTPDDWKFFRTAATGWFASDNQDYEHNGFGEDDVAPMMVQSFGIPGDRGSFRAKTFKTYQDHLDDAVDSAGQSAELKMVFEEQRREMATQWAWRQKFFGGQRAMRKPSVAVAGSSMVRATRGIQRDAPGIEAAAPHAKVAYGRSPIHDWGLFATEPIRQDDPIVEYVGEILEGNVMTEKRDQHYVDLNMSTYLFRVGYHTIDATERGNYARFINHCCDPNCVASSNTATRTIYIKAKRDIEPGEEITYDYKLPYVSAKERVRCHCGARNCRMFINFREENDD</sequence>
<evidence type="ECO:0000256" key="9">
    <source>
        <dbReference type="ARBA" id="ARBA00047583"/>
    </source>
</evidence>
<evidence type="ECO:0000256" key="8">
    <source>
        <dbReference type="ARBA" id="ARBA00047571"/>
    </source>
</evidence>
<keyword evidence="5" id="KW-0949">S-adenosyl-L-methionine</keyword>